<dbReference type="Gene3D" id="3.30.530.20">
    <property type="match status" value="1"/>
</dbReference>
<organism evidence="3 4">
    <name type="scientific">Peribacillus loiseleuriae</name>
    <dbReference type="NCBI Taxonomy" id="1679170"/>
    <lineage>
        <taxon>Bacteria</taxon>
        <taxon>Bacillati</taxon>
        <taxon>Bacillota</taxon>
        <taxon>Bacilli</taxon>
        <taxon>Bacillales</taxon>
        <taxon>Bacillaceae</taxon>
        <taxon>Peribacillus</taxon>
    </lineage>
</organism>
<evidence type="ECO:0000259" key="2">
    <source>
        <dbReference type="Pfam" id="PF08327"/>
    </source>
</evidence>
<dbReference type="Proteomes" id="UP000037146">
    <property type="component" value="Unassembled WGS sequence"/>
</dbReference>
<accession>A0A0K9GUG2</accession>
<dbReference type="AlphaFoldDB" id="A0A0K9GUG2"/>
<comment type="caution">
    <text evidence="3">The sequence shown here is derived from an EMBL/GenBank/DDBJ whole genome shotgun (WGS) entry which is preliminary data.</text>
</comment>
<protein>
    <recommendedName>
        <fullName evidence="2">Activator of Hsp90 ATPase homologue 1/2-like C-terminal domain-containing protein</fullName>
    </recommendedName>
</protein>
<evidence type="ECO:0000313" key="4">
    <source>
        <dbReference type="Proteomes" id="UP000037146"/>
    </source>
</evidence>
<dbReference type="EMBL" id="LFZW01000001">
    <property type="protein sequence ID" value="KMY50263.1"/>
    <property type="molecule type" value="Genomic_DNA"/>
</dbReference>
<dbReference type="InterPro" id="IPR013538">
    <property type="entry name" value="ASHA1/2-like_C"/>
</dbReference>
<evidence type="ECO:0000256" key="1">
    <source>
        <dbReference type="ARBA" id="ARBA00006817"/>
    </source>
</evidence>
<dbReference type="InterPro" id="IPR023393">
    <property type="entry name" value="START-like_dom_sf"/>
</dbReference>
<dbReference type="CDD" id="cd08901">
    <property type="entry name" value="SRPBCC_CalC_Aha1-like_8"/>
    <property type="match status" value="1"/>
</dbReference>
<reference evidence="4" key="1">
    <citation type="submission" date="2015-07" db="EMBL/GenBank/DDBJ databases">
        <title>Genome sequencing project for genomic taxonomy and phylogenomics of Bacillus-like bacteria.</title>
        <authorList>
            <person name="Liu B."/>
            <person name="Wang J."/>
            <person name="Zhu Y."/>
            <person name="Liu G."/>
            <person name="Chen Q."/>
            <person name="Chen Z."/>
            <person name="Lan J."/>
            <person name="Che J."/>
            <person name="Ge C."/>
            <person name="Shi H."/>
            <person name="Pan Z."/>
            <person name="Liu X."/>
        </authorList>
    </citation>
    <scope>NUCLEOTIDE SEQUENCE [LARGE SCALE GENOMIC DNA]</scope>
    <source>
        <strain evidence="4">FJAT-27997</strain>
    </source>
</reference>
<dbReference type="PATRIC" id="fig|1679170.3.peg.2912"/>
<feature type="domain" description="Activator of Hsp90 ATPase homologue 1/2-like C-terminal" evidence="2">
    <location>
        <begin position="16"/>
        <end position="136"/>
    </location>
</feature>
<keyword evidence="4" id="KW-1185">Reference proteome</keyword>
<gene>
    <name evidence="3" type="ORF">AC625_12760</name>
</gene>
<name>A0A0K9GUG2_9BACI</name>
<dbReference type="Pfam" id="PF08327">
    <property type="entry name" value="AHSA1"/>
    <property type="match status" value="1"/>
</dbReference>
<dbReference type="SUPFAM" id="SSF55961">
    <property type="entry name" value="Bet v1-like"/>
    <property type="match status" value="1"/>
</dbReference>
<evidence type="ECO:0000313" key="3">
    <source>
        <dbReference type="EMBL" id="KMY50263.1"/>
    </source>
</evidence>
<sequence>MILYMNNMTKFKIVIPANEVFEAFVDPSKIGNFWFSSSSERWEQGKTVTLKYDEYDAQLDIKIIEIELNKKIAFKWGEAEEEHLVTITLTELDYSHTIIEVNEQGFNENDDELVHKLVDNKEGWVFMLTCLKGYLEFDVNNLRTGIVKD</sequence>
<proteinExistence type="inferred from homology"/>
<dbReference type="STRING" id="1679170.AC625_12760"/>
<comment type="similarity">
    <text evidence="1">Belongs to the AHA1 family.</text>
</comment>